<evidence type="ECO:0000256" key="1">
    <source>
        <dbReference type="SAM" id="MobiDB-lite"/>
    </source>
</evidence>
<dbReference type="EMBL" id="BONX01000002">
    <property type="protein sequence ID" value="GIG93697.1"/>
    <property type="molecule type" value="Genomic_DNA"/>
</dbReference>
<dbReference type="PANTHER" id="PTHR43194:SF2">
    <property type="entry name" value="PEROXISOMAL MEMBRANE PROTEIN LPX1"/>
    <property type="match status" value="1"/>
</dbReference>
<protein>
    <recommendedName>
        <fullName evidence="2">Serine aminopeptidase S33 domain-containing protein</fullName>
    </recommendedName>
</protein>
<dbReference type="RefSeq" id="WP_203855370.1">
    <property type="nucleotide sequence ID" value="NZ_BAAAZQ010000003.1"/>
</dbReference>
<feature type="domain" description="Serine aminopeptidase S33" evidence="2">
    <location>
        <begin position="99"/>
        <end position="205"/>
    </location>
</feature>
<dbReference type="Pfam" id="PF12146">
    <property type="entry name" value="Hydrolase_4"/>
    <property type="match status" value="1"/>
</dbReference>
<gene>
    <name evidence="3" type="ORF">Pma05_02700</name>
</gene>
<dbReference type="Proteomes" id="UP000621500">
    <property type="component" value="Unassembled WGS sequence"/>
</dbReference>
<reference evidence="3 4" key="1">
    <citation type="submission" date="2021-01" db="EMBL/GenBank/DDBJ databases">
        <title>Whole genome shotgun sequence of Plantactinospora mayteni NBRC 109088.</title>
        <authorList>
            <person name="Komaki H."/>
            <person name="Tamura T."/>
        </authorList>
    </citation>
    <scope>NUCLEOTIDE SEQUENCE [LARGE SCALE GENOMIC DNA]</scope>
    <source>
        <strain evidence="3 4">NBRC 109088</strain>
    </source>
</reference>
<keyword evidence="4" id="KW-1185">Reference proteome</keyword>
<organism evidence="3 4">
    <name type="scientific">Plantactinospora mayteni</name>
    <dbReference type="NCBI Taxonomy" id="566021"/>
    <lineage>
        <taxon>Bacteria</taxon>
        <taxon>Bacillati</taxon>
        <taxon>Actinomycetota</taxon>
        <taxon>Actinomycetes</taxon>
        <taxon>Micromonosporales</taxon>
        <taxon>Micromonosporaceae</taxon>
        <taxon>Plantactinospora</taxon>
    </lineage>
</organism>
<evidence type="ECO:0000313" key="3">
    <source>
        <dbReference type="EMBL" id="GIG93697.1"/>
    </source>
</evidence>
<dbReference type="InterPro" id="IPR050228">
    <property type="entry name" value="Carboxylesterase_BioH"/>
</dbReference>
<dbReference type="InterPro" id="IPR029058">
    <property type="entry name" value="AB_hydrolase_fold"/>
</dbReference>
<proteinExistence type="predicted"/>
<evidence type="ECO:0000259" key="2">
    <source>
        <dbReference type="Pfam" id="PF12146"/>
    </source>
</evidence>
<dbReference type="PANTHER" id="PTHR43194">
    <property type="entry name" value="HYDROLASE ALPHA/BETA FOLD FAMILY"/>
    <property type="match status" value="1"/>
</dbReference>
<dbReference type="SUPFAM" id="SSF53474">
    <property type="entry name" value="alpha/beta-Hydrolases"/>
    <property type="match status" value="1"/>
</dbReference>
<evidence type="ECO:0000313" key="4">
    <source>
        <dbReference type="Proteomes" id="UP000621500"/>
    </source>
</evidence>
<accession>A0ABQ4EG68</accession>
<feature type="compositionally biased region" description="Low complexity" evidence="1">
    <location>
        <begin position="332"/>
        <end position="347"/>
    </location>
</feature>
<dbReference type="InterPro" id="IPR022742">
    <property type="entry name" value="Hydrolase_4"/>
</dbReference>
<sequence>MTSPHARRKKSTIVRSFRRAAASGGLRVVFRALEHLAPEAGGRLALRLWCTPPRRRGTAPTVPAGPAATFTGPYDGAPFTVDVNGGTVTGRAWGSGPFVYLAHGWGGSATQLHGFVPTLVAAGYRVVAWDALSHGRSGPGALGPHRATLSEFADALTAVVRAHGPAHAVIAHSLGASATGLAVLDGLPVRRLVMIAPLADPLPYIGAFRRTLGIGPVVGDRLVAMMESLVGRSITDFDLGTRARQAGELPPLLVVQDRNDREVDPADGATIATAWPGRLHRTTGLGHGRILADPEVVLRAVDFVRETGTRPEVRPVTPADALPAPQKQEDTLPVAPADVLPAPQEVA</sequence>
<feature type="region of interest" description="Disordered" evidence="1">
    <location>
        <begin position="311"/>
        <end position="347"/>
    </location>
</feature>
<name>A0ABQ4EG68_9ACTN</name>
<dbReference type="Gene3D" id="3.40.50.1820">
    <property type="entry name" value="alpha/beta hydrolase"/>
    <property type="match status" value="1"/>
</dbReference>
<comment type="caution">
    <text evidence="3">The sequence shown here is derived from an EMBL/GenBank/DDBJ whole genome shotgun (WGS) entry which is preliminary data.</text>
</comment>